<dbReference type="Pfam" id="PF00191">
    <property type="entry name" value="Annexin"/>
    <property type="match status" value="4"/>
</dbReference>
<evidence type="ECO:0000256" key="3">
    <source>
        <dbReference type="ARBA" id="ARBA00022525"/>
    </source>
</evidence>
<dbReference type="InterPro" id="IPR037104">
    <property type="entry name" value="Annexin_sf"/>
</dbReference>
<evidence type="ECO:0000313" key="7">
    <source>
        <dbReference type="EMBL" id="THD28189.1"/>
    </source>
</evidence>
<dbReference type="InterPro" id="IPR018252">
    <property type="entry name" value="Annexin_repeat_CS"/>
</dbReference>
<dbReference type="GO" id="GO:0005544">
    <property type="term" value="F:calcium-dependent phospholipid binding"/>
    <property type="evidence" value="ECO:0007669"/>
    <property type="project" value="UniProtKB-KW"/>
</dbReference>
<dbReference type="SUPFAM" id="SSF47874">
    <property type="entry name" value="Annexin"/>
    <property type="match status" value="1"/>
</dbReference>
<dbReference type="SMART" id="SM00335">
    <property type="entry name" value="ANX"/>
    <property type="match status" value="4"/>
</dbReference>
<dbReference type="InterPro" id="IPR018502">
    <property type="entry name" value="Annexin_repeat"/>
</dbReference>
<evidence type="ECO:0000256" key="5">
    <source>
        <dbReference type="ARBA" id="ARBA00023216"/>
    </source>
</evidence>
<dbReference type="PRINTS" id="PR00196">
    <property type="entry name" value="ANNEXIN"/>
</dbReference>
<evidence type="ECO:0000256" key="6">
    <source>
        <dbReference type="RuleBase" id="RU003540"/>
    </source>
</evidence>
<dbReference type="GO" id="GO:0005634">
    <property type="term" value="C:nucleus"/>
    <property type="evidence" value="ECO:0007669"/>
    <property type="project" value="TreeGrafter"/>
</dbReference>
<keyword evidence="4 6" id="KW-0677">Repeat</keyword>
<accession>A0A4E0RHJ8</accession>
<organism evidence="7 8">
    <name type="scientific">Fasciola hepatica</name>
    <name type="common">Liver fluke</name>
    <dbReference type="NCBI Taxonomy" id="6192"/>
    <lineage>
        <taxon>Eukaryota</taxon>
        <taxon>Metazoa</taxon>
        <taxon>Spiralia</taxon>
        <taxon>Lophotrochozoa</taxon>
        <taxon>Platyhelminthes</taxon>
        <taxon>Trematoda</taxon>
        <taxon>Digenea</taxon>
        <taxon>Plagiorchiida</taxon>
        <taxon>Echinostomata</taxon>
        <taxon>Echinostomatoidea</taxon>
        <taxon>Fasciolidae</taxon>
        <taxon>Fasciola</taxon>
    </lineage>
</organism>
<dbReference type="EMBL" id="JXXN02000214">
    <property type="protein sequence ID" value="THD28189.1"/>
    <property type="molecule type" value="Genomic_DNA"/>
</dbReference>
<evidence type="ECO:0000256" key="4">
    <source>
        <dbReference type="ARBA" id="ARBA00022737"/>
    </source>
</evidence>
<gene>
    <name evidence="7" type="ORF">D915_000996</name>
</gene>
<proteinExistence type="inferred from homology"/>
<dbReference type="GO" id="GO:0005886">
    <property type="term" value="C:plasma membrane"/>
    <property type="evidence" value="ECO:0007669"/>
    <property type="project" value="TreeGrafter"/>
</dbReference>
<evidence type="ECO:0000256" key="2">
    <source>
        <dbReference type="ARBA" id="ARBA00007831"/>
    </source>
</evidence>
<dbReference type="FunFam" id="1.10.220.10:FF:000001">
    <property type="entry name" value="Annexin"/>
    <property type="match status" value="1"/>
</dbReference>
<keyword evidence="5 6" id="KW-0041">Annexin</keyword>
<dbReference type="PROSITE" id="PS51897">
    <property type="entry name" value="ANNEXIN_2"/>
    <property type="match status" value="4"/>
</dbReference>
<dbReference type="GO" id="GO:0005576">
    <property type="term" value="C:extracellular region"/>
    <property type="evidence" value="ECO:0007669"/>
    <property type="project" value="UniProtKB-SubCell"/>
</dbReference>
<dbReference type="AlphaFoldDB" id="A0A4E0RHJ8"/>
<dbReference type="FunFam" id="1.10.220.10:FF:000005">
    <property type="entry name" value="Annexin"/>
    <property type="match status" value="1"/>
</dbReference>
<dbReference type="InterPro" id="IPR001464">
    <property type="entry name" value="Annexin"/>
</dbReference>
<dbReference type="PANTHER" id="PTHR10502:SF175">
    <property type="entry name" value="ANNEXIN A13"/>
    <property type="match status" value="1"/>
</dbReference>
<comment type="caution">
    <text evidence="7">The sequence shown here is derived from an EMBL/GenBank/DDBJ whole genome shotgun (WGS) entry which is preliminary data.</text>
</comment>
<name>A0A4E0RHJ8_FASHE</name>
<evidence type="ECO:0000313" key="8">
    <source>
        <dbReference type="Proteomes" id="UP000230066"/>
    </source>
</evidence>
<dbReference type="PROSITE" id="PS00223">
    <property type="entry name" value="ANNEXIN_1"/>
    <property type="match status" value="2"/>
</dbReference>
<keyword evidence="3" id="KW-0964">Secreted</keyword>
<sequence>MASASKFGFERSWFHRLDGSGNLLTPTIKPTPGFSATADAERLHRAMKGVGTDEETIMNILARRTNHERQEICEAYESLYQKSLRAALKDDCSGQFKTVLCELVNDTPYMLAKALYYAMKGLGTNDRVLVEVLTCLWNDEMRAVCDAYKKVLEKKGENTERTLRSDISKDTSGDFQYALLCLVDAQRDDVPPIQLKSVHVKGVDTVINQELAEADAKELLAAGASRVGTNEKRITRVICGRTPFQLRAANDAYAKLFGKSLLDDMTSELSGDYRQLILAVLRYAIDRPKLIAEWLHDAMHGLGTKDYALMRLIITRSEIDLGTVKEVYEETYGESLINAVKGDTSGDYGRTLVKMVE</sequence>
<reference evidence="7" key="1">
    <citation type="submission" date="2019-03" db="EMBL/GenBank/DDBJ databases">
        <title>Improved annotation for the trematode Fasciola hepatica.</title>
        <authorList>
            <person name="Choi Y.-J."/>
            <person name="Martin J."/>
            <person name="Mitreva M."/>
        </authorList>
    </citation>
    <scope>NUCLEOTIDE SEQUENCE [LARGE SCALE GENOMIC DNA]</scope>
</reference>
<dbReference type="GO" id="GO:0001786">
    <property type="term" value="F:phosphatidylserine binding"/>
    <property type="evidence" value="ECO:0007669"/>
    <property type="project" value="TreeGrafter"/>
</dbReference>
<protein>
    <recommendedName>
        <fullName evidence="6">Annexin</fullName>
    </recommendedName>
</protein>
<dbReference type="PANTHER" id="PTHR10502">
    <property type="entry name" value="ANNEXIN"/>
    <property type="match status" value="1"/>
</dbReference>
<comment type="subcellular location">
    <subcellularLocation>
        <location evidence="1">Secreted</location>
    </subcellularLocation>
</comment>
<evidence type="ECO:0000256" key="1">
    <source>
        <dbReference type="ARBA" id="ARBA00004613"/>
    </source>
</evidence>
<dbReference type="GO" id="GO:0005737">
    <property type="term" value="C:cytoplasm"/>
    <property type="evidence" value="ECO:0007669"/>
    <property type="project" value="TreeGrafter"/>
</dbReference>
<dbReference type="Gene3D" id="1.10.220.10">
    <property type="entry name" value="Annexin"/>
    <property type="match status" value="4"/>
</dbReference>
<dbReference type="GO" id="GO:0005509">
    <property type="term" value="F:calcium ion binding"/>
    <property type="evidence" value="ECO:0007669"/>
    <property type="project" value="InterPro"/>
</dbReference>
<keyword evidence="6" id="KW-0106">Calcium</keyword>
<comment type="similarity">
    <text evidence="2 6">Belongs to the annexin family.</text>
</comment>
<comment type="domain">
    <text evidence="6">A pair of annexin repeats may form one binding site for calcium and phospholipid.</text>
</comment>
<keyword evidence="6" id="KW-0111">Calcium/phospholipid-binding</keyword>
<dbReference type="Proteomes" id="UP000230066">
    <property type="component" value="Unassembled WGS sequence"/>
</dbReference>
<dbReference type="GO" id="GO:0012506">
    <property type="term" value="C:vesicle membrane"/>
    <property type="evidence" value="ECO:0007669"/>
    <property type="project" value="TreeGrafter"/>
</dbReference>
<keyword evidence="8" id="KW-1185">Reference proteome</keyword>